<name>A0ABW2XPD4_9ACTN</name>
<keyword evidence="2" id="KW-1185">Reference proteome</keyword>
<accession>A0ABW2XPD4</accession>
<protein>
    <submittedName>
        <fullName evidence="1">HEAT repeat domain-containing protein</fullName>
    </submittedName>
</protein>
<reference evidence="2" key="1">
    <citation type="journal article" date="2019" name="Int. J. Syst. Evol. Microbiol.">
        <title>The Global Catalogue of Microorganisms (GCM) 10K type strain sequencing project: providing services to taxonomists for standard genome sequencing and annotation.</title>
        <authorList>
            <consortium name="The Broad Institute Genomics Platform"/>
            <consortium name="The Broad Institute Genome Sequencing Center for Infectious Disease"/>
            <person name="Wu L."/>
            <person name="Ma J."/>
        </authorList>
    </citation>
    <scope>NUCLEOTIDE SEQUENCE [LARGE SCALE GENOMIC DNA]</scope>
    <source>
        <strain evidence="2">JCM 9371</strain>
    </source>
</reference>
<dbReference type="InterPro" id="IPR011989">
    <property type="entry name" value="ARM-like"/>
</dbReference>
<dbReference type="SUPFAM" id="SSF48371">
    <property type="entry name" value="ARM repeat"/>
    <property type="match status" value="1"/>
</dbReference>
<dbReference type="Gene3D" id="1.25.10.10">
    <property type="entry name" value="Leucine-rich Repeat Variant"/>
    <property type="match status" value="3"/>
</dbReference>
<proteinExistence type="predicted"/>
<dbReference type="PANTHER" id="PTHR12697:SF38">
    <property type="entry name" value="PBS LYASE HEAT DOMAIN PROTEIN REPEAT-CONTAINING PROTEIN"/>
    <property type="match status" value="1"/>
</dbReference>
<comment type="caution">
    <text evidence="1">The sequence shown here is derived from an EMBL/GenBank/DDBJ whole genome shotgun (WGS) entry which is preliminary data.</text>
</comment>
<sequence>MIAAHQVAFFLRELSAAEPARRAAAATGLGKVPGHAAELAALAADPAPQVRAAAARGLGVQGSAAHAGLLAALADDPDAEVRRRAVNALIRLGVTGPEVTAALVRRVGDAELRSRPTVLEWLLRHRVPVSEQPLVRLLGESDPLLWSRARALLRLLPQADAVFADLVRTGSPEVRERALGMLSHSQAGLPGIGSADPAAREAAWRRLWDPGPRVKRALLDALAAETDPAARAVLLGALAARRVPEAVGPATAWLADPRCGPNAVAALAGAGTADAVELLRTLAARPGRGASRLREAALRRLGAAGGLSDAESLFGLLGDRAEHVRLAAVDGLGAFFGRFDGGPRERLERWHAGRVPGRPVPPTANDPALRDLADRTAERLTRMLRSDPAHRDTYHNALWHIPEVRRLLPALLDDPQGPVRATAFHLGERWGVVDFARRLELLEDPHPHVRQGAALAFMQLVRSGDLTAAERKTLRSHLERRHDDPDRYVTVWTAQALTQLKT</sequence>
<evidence type="ECO:0000313" key="1">
    <source>
        <dbReference type="EMBL" id="MFD0687233.1"/>
    </source>
</evidence>
<dbReference type="InterPro" id="IPR016024">
    <property type="entry name" value="ARM-type_fold"/>
</dbReference>
<dbReference type="RefSeq" id="WP_378323520.1">
    <property type="nucleotide sequence ID" value="NZ_JBHTGP010000012.1"/>
</dbReference>
<gene>
    <name evidence="1" type="ORF">ACFQZM_22225</name>
</gene>
<dbReference type="EMBL" id="JBHTGP010000012">
    <property type="protein sequence ID" value="MFD0687233.1"/>
    <property type="molecule type" value="Genomic_DNA"/>
</dbReference>
<dbReference type="Proteomes" id="UP001597063">
    <property type="component" value="Unassembled WGS sequence"/>
</dbReference>
<dbReference type="Pfam" id="PF13646">
    <property type="entry name" value="HEAT_2"/>
    <property type="match status" value="1"/>
</dbReference>
<organism evidence="1 2">
    <name type="scientific">Actinomadura fibrosa</name>
    <dbReference type="NCBI Taxonomy" id="111802"/>
    <lineage>
        <taxon>Bacteria</taxon>
        <taxon>Bacillati</taxon>
        <taxon>Actinomycetota</taxon>
        <taxon>Actinomycetes</taxon>
        <taxon>Streptosporangiales</taxon>
        <taxon>Thermomonosporaceae</taxon>
        <taxon>Actinomadura</taxon>
    </lineage>
</organism>
<evidence type="ECO:0000313" key="2">
    <source>
        <dbReference type="Proteomes" id="UP001597063"/>
    </source>
</evidence>
<dbReference type="PANTHER" id="PTHR12697">
    <property type="entry name" value="PBS LYASE HEAT-LIKE PROTEIN"/>
    <property type="match status" value="1"/>
</dbReference>